<dbReference type="SUPFAM" id="SSF54211">
    <property type="entry name" value="Ribosomal protein S5 domain 2-like"/>
    <property type="match status" value="1"/>
</dbReference>
<dbReference type="EMBL" id="LHPF02000029">
    <property type="protein sequence ID" value="PSC69141.1"/>
    <property type="molecule type" value="Genomic_DNA"/>
</dbReference>
<accession>A0A2P6V4X3</accession>
<dbReference type="InterPro" id="IPR032093">
    <property type="entry name" value="PhoD_N"/>
</dbReference>
<gene>
    <name evidence="5" type="ORF">C2E20_7313</name>
</gene>
<dbReference type="InterPro" id="IPR036345">
    <property type="entry name" value="ExoRNase_PH_dom2_sf"/>
</dbReference>
<dbReference type="InterPro" id="IPR029052">
    <property type="entry name" value="Metallo-depent_PP-like"/>
</dbReference>
<evidence type="ECO:0000259" key="4">
    <source>
        <dbReference type="Pfam" id="PF16655"/>
    </source>
</evidence>
<dbReference type="InterPro" id="IPR020568">
    <property type="entry name" value="Ribosomal_Su5_D2-typ_SF"/>
</dbReference>
<dbReference type="InterPro" id="IPR001247">
    <property type="entry name" value="ExoRNase_PH_dom1"/>
</dbReference>
<feature type="domain" description="Phospholipase D N-terminal" evidence="4">
    <location>
        <begin position="10"/>
        <end position="123"/>
    </location>
</feature>
<dbReference type="PANTHER" id="PTHR43606:SF2">
    <property type="entry name" value="ALKALINE PHOSPHATASE FAMILY PROTEIN (AFU_ORTHOLOGUE AFUA_5G03860)"/>
    <property type="match status" value="1"/>
</dbReference>
<feature type="domain" description="PhoD-like phosphatase metallophosphatase" evidence="3">
    <location>
        <begin position="134"/>
        <end position="455"/>
    </location>
</feature>
<dbReference type="Gene3D" id="2.60.40.380">
    <property type="entry name" value="Purple acid phosphatase-like, N-terminal"/>
    <property type="match status" value="1"/>
</dbReference>
<dbReference type="InterPro" id="IPR052900">
    <property type="entry name" value="Phospholipid_Metab_Enz"/>
</dbReference>
<evidence type="ECO:0000259" key="3">
    <source>
        <dbReference type="Pfam" id="PF09423"/>
    </source>
</evidence>
<dbReference type="Pfam" id="PF09423">
    <property type="entry name" value="PhoD"/>
    <property type="match status" value="1"/>
</dbReference>
<evidence type="ECO:0000313" key="6">
    <source>
        <dbReference type="Proteomes" id="UP000239649"/>
    </source>
</evidence>
<dbReference type="InterPro" id="IPR015847">
    <property type="entry name" value="ExoRNase_PH_dom2"/>
</dbReference>
<dbReference type="InterPro" id="IPR038607">
    <property type="entry name" value="PhoD-like_sf"/>
</dbReference>
<sequence length="790" mass="86322">MPPLTSGFLHGVASFDPLPDAVLLWTRYTPAGATLGGTSGGRVVATRDGASDGGASDGGSVTLEWQVSEHPDFSSSVASGVASTDASKDWTVVVDTTGLQPARRYCYRFACGKERSVTGHTKTAPAGPTQELLFGSVCCSNWAFGRFHVYDLLARVDRLDFVLHCGDYIYEYSKGYYPSRLLQARHGLRPKHECQTLADYRQRYACYRTDPALQELHRRVPMIAVNDDHEIADEANTKGSVNHDGTRKEWEQRKRAGVQAYSEWVPVRGMTRGPGAELEGVHRTLQWGDLMTLLLVENRVSHHSPHVELDQTELYRQTALRDPSQWDEGAILEAKADLMRQLADPHRRLIGEEQVADVRADVAASVAAGRPWQVLLSQTVFSTILAPKLQETVHLQPRPLAWVCSKALKYATSTEKAGEEGARLARMYLGLGTAGAPMNPDAYDGYRAEREQVGRWVKPLFPFFLLSPWVEDALHAANPDTLRYCNLGRRGFVLHHVTQRRWHAEFHYVDSVRDKHYKHYCGAAFDVEAGSRGHVHSGLRYLAVLADGVRLDGRGCDEFRRCFLKTGVISQASGSAYAELGHTKVMVGVYGPRQSERRQGYSESGRLSVDVKVATFATRQRGVFGQSSDERELSSLLQTALEGAVNLDSFPKATADIWVLVLEAGGGELAVAATAAALALADAGIEMFDLVTACSVSRIEGRLLLDPSSDEAYREEGGLTLAVLPTSEEVTQLVSRGQWSSSELKEGLELALGGCAQLDGAARQCLRDAAAAAAAKAAAAEQQQQQPAAA</sequence>
<dbReference type="InterPro" id="IPR018946">
    <property type="entry name" value="PhoD-like_MPP"/>
</dbReference>
<evidence type="ECO:0000259" key="1">
    <source>
        <dbReference type="Pfam" id="PF01138"/>
    </source>
</evidence>
<name>A0A2P6V4X3_9CHLO</name>
<reference evidence="5 6" key="1">
    <citation type="journal article" date="2018" name="Plant J.">
        <title>Genome sequences of Chlorella sorokiniana UTEX 1602 and Micractinium conductrix SAG 241.80: implications to maltose excretion by a green alga.</title>
        <authorList>
            <person name="Arriola M.B."/>
            <person name="Velmurugan N."/>
            <person name="Zhang Y."/>
            <person name="Plunkett M.H."/>
            <person name="Hondzo H."/>
            <person name="Barney B.M."/>
        </authorList>
    </citation>
    <scope>NUCLEOTIDE SEQUENCE [LARGE SCALE GENOMIC DNA]</scope>
    <source>
        <strain evidence="5 6">SAG 241.80</strain>
    </source>
</reference>
<dbReference type="CDD" id="cd11371">
    <property type="entry name" value="RNase_PH_MTR3"/>
    <property type="match status" value="1"/>
</dbReference>
<dbReference type="SUPFAM" id="SSF55666">
    <property type="entry name" value="Ribonuclease PH domain 2-like"/>
    <property type="match status" value="1"/>
</dbReference>
<protein>
    <submittedName>
        <fullName evidence="5">Alkaline phosphatase</fullName>
    </submittedName>
</protein>
<dbReference type="Pfam" id="PF16655">
    <property type="entry name" value="PhoD_N"/>
    <property type="match status" value="1"/>
</dbReference>
<dbReference type="Gene3D" id="3.60.21.70">
    <property type="entry name" value="PhoD-like phosphatase"/>
    <property type="match status" value="1"/>
</dbReference>
<evidence type="ECO:0000313" key="5">
    <source>
        <dbReference type="EMBL" id="PSC69141.1"/>
    </source>
</evidence>
<dbReference type="AlphaFoldDB" id="A0A2P6V4X3"/>
<dbReference type="SUPFAM" id="SSF56300">
    <property type="entry name" value="Metallo-dependent phosphatases"/>
    <property type="match status" value="1"/>
</dbReference>
<dbReference type="Proteomes" id="UP000239649">
    <property type="component" value="Unassembled WGS sequence"/>
</dbReference>
<dbReference type="PANTHER" id="PTHR43606">
    <property type="entry name" value="PHOSPHATASE, PUTATIVE (AFU_ORTHOLOGUE AFUA_6G08710)-RELATED"/>
    <property type="match status" value="1"/>
</dbReference>
<dbReference type="InterPro" id="IPR027408">
    <property type="entry name" value="PNPase/RNase_PH_dom_sf"/>
</dbReference>
<dbReference type="Gene3D" id="3.30.230.70">
    <property type="entry name" value="GHMP Kinase, N-terminal domain"/>
    <property type="match status" value="1"/>
</dbReference>
<dbReference type="CDD" id="cd07389">
    <property type="entry name" value="MPP_PhoD"/>
    <property type="match status" value="1"/>
</dbReference>
<dbReference type="STRING" id="554055.A0A2P6V4X3"/>
<comment type="caution">
    <text evidence="5">The sequence shown here is derived from an EMBL/GenBank/DDBJ whole genome shotgun (WGS) entry which is preliminary data.</text>
</comment>
<feature type="domain" description="Exoribonuclease phosphorolytic" evidence="2">
    <location>
        <begin position="689"/>
        <end position="752"/>
    </location>
</feature>
<dbReference type="Pfam" id="PF03725">
    <property type="entry name" value="RNase_PH_C"/>
    <property type="match status" value="1"/>
</dbReference>
<keyword evidence="6" id="KW-1185">Reference proteome</keyword>
<dbReference type="OrthoDB" id="44589at2759"/>
<feature type="domain" description="Exoribonuclease phosphorolytic" evidence="1">
    <location>
        <begin position="558"/>
        <end position="686"/>
    </location>
</feature>
<proteinExistence type="predicted"/>
<dbReference type="Pfam" id="PF01138">
    <property type="entry name" value="RNase_PH"/>
    <property type="match status" value="1"/>
</dbReference>
<organism evidence="5 6">
    <name type="scientific">Micractinium conductrix</name>
    <dbReference type="NCBI Taxonomy" id="554055"/>
    <lineage>
        <taxon>Eukaryota</taxon>
        <taxon>Viridiplantae</taxon>
        <taxon>Chlorophyta</taxon>
        <taxon>core chlorophytes</taxon>
        <taxon>Trebouxiophyceae</taxon>
        <taxon>Chlorellales</taxon>
        <taxon>Chlorellaceae</taxon>
        <taxon>Chlorella clade</taxon>
        <taxon>Micractinium</taxon>
    </lineage>
</organism>
<evidence type="ECO:0000259" key="2">
    <source>
        <dbReference type="Pfam" id="PF03725"/>
    </source>
</evidence>